<dbReference type="Gene3D" id="3.20.20.370">
    <property type="entry name" value="Glycoside hydrolase/deacetylase"/>
    <property type="match status" value="1"/>
</dbReference>
<sequence>MKVAVRLDDITPDMDWERFLKFKELLDRYQVKPLIGVVPENRDENLKSEYKKWDKGPDDFWGYIRGLQKEGWVIAMHGLYHIYTTKKGGLFPLNNFSEFAGVPLEGQRQMLDRGKKILKAKGIETQLFMAPAHSYDTNTLKALRETGFTALTDGFGKLPYDFKGLTFYPISFHLSSTLKKAEGYSTMVVHTGTVRENDLKRYENYFKREDVQWISYREYLDQPAVKQSIWGRWKEFMMAKGKYWMVKAGTR</sequence>
<dbReference type="EMBL" id="RAYQ01000008">
    <property type="protein sequence ID" value="RKI91799.1"/>
    <property type="molecule type" value="Genomic_DNA"/>
</dbReference>
<name>A0A3A9AKA6_9FIRM</name>
<dbReference type="GO" id="GO:0005975">
    <property type="term" value="P:carbohydrate metabolic process"/>
    <property type="evidence" value="ECO:0007669"/>
    <property type="project" value="InterPro"/>
</dbReference>
<dbReference type="InterPro" id="IPR011330">
    <property type="entry name" value="Glyco_hydro/deAcase_b/a-brl"/>
</dbReference>
<organism evidence="1 2">
    <name type="scientific">Parablautia intestinalis</name>
    <dbReference type="NCBI Taxonomy" id="2320100"/>
    <lineage>
        <taxon>Bacteria</taxon>
        <taxon>Bacillati</taxon>
        <taxon>Bacillota</taxon>
        <taxon>Clostridia</taxon>
        <taxon>Lachnospirales</taxon>
        <taxon>Lachnospiraceae</taxon>
        <taxon>Parablautia</taxon>
    </lineage>
</organism>
<dbReference type="Proteomes" id="UP000280696">
    <property type="component" value="Unassembled WGS sequence"/>
</dbReference>
<gene>
    <name evidence="1" type="ORF">D7V94_09065</name>
</gene>
<dbReference type="Pfam" id="PF10096">
    <property type="entry name" value="DUF2334"/>
    <property type="match status" value="1"/>
</dbReference>
<proteinExistence type="predicted"/>
<dbReference type="OrthoDB" id="9792651at2"/>
<comment type="caution">
    <text evidence="1">The sequence shown here is derived from an EMBL/GenBank/DDBJ whole genome shotgun (WGS) entry which is preliminary data.</text>
</comment>
<dbReference type="RefSeq" id="WP_120469073.1">
    <property type="nucleotide sequence ID" value="NZ_RAYQ01000008.1"/>
</dbReference>
<dbReference type="InterPro" id="IPR018763">
    <property type="entry name" value="DUF2334"/>
</dbReference>
<reference evidence="1 2" key="1">
    <citation type="submission" date="2018-09" db="EMBL/GenBank/DDBJ databases">
        <title>Murine metabolic-syndrome-specific gut microbial biobank.</title>
        <authorList>
            <person name="Liu C."/>
        </authorList>
    </citation>
    <scope>NUCLEOTIDE SEQUENCE [LARGE SCALE GENOMIC DNA]</scope>
    <source>
        <strain evidence="1 2">0.1xD8-82</strain>
    </source>
</reference>
<evidence type="ECO:0000313" key="1">
    <source>
        <dbReference type="EMBL" id="RKI91799.1"/>
    </source>
</evidence>
<keyword evidence="2" id="KW-1185">Reference proteome</keyword>
<evidence type="ECO:0000313" key="2">
    <source>
        <dbReference type="Proteomes" id="UP000280696"/>
    </source>
</evidence>
<dbReference type="AlphaFoldDB" id="A0A3A9AKA6"/>
<protein>
    <submittedName>
        <fullName evidence="1">DUF2334 domain-containing protein</fullName>
    </submittedName>
</protein>
<accession>A0A3A9AKA6</accession>
<dbReference type="SUPFAM" id="SSF88713">
    <property type="entry name" value="Glycoside hydrolase/deacetylase"/>
    <property type="match status" value="1"/>
</dbReference>